<protein>
    <submittedName>
        <fullName evidence="4">Putative glucan-binding protein D, BglB-like protein</fullName>
    </submittedName>
</protein>
<dbReference type="GO" id="GO:0016787">
    <property type="term" value="F:hydrolase activity"/>
    <property type="evidence" value="ECO:0007669"/>
    <property type="project" value="UniProtKB-KW"/>
</dbReference>
<evidence type="ECO:0000256" key="2">
    <source>
        <dbReference type="ARBA" id="ARBA00022801"/>
    </source>
</evidence>
<dbReference type="OrthoDB" id="9764953at2"/>
<sequence>MRHYLKWFILIVAVTVAFGSVWQSEAWGRNRSTSSIQVTKTSLVLENYEFGPGVSKVVLETNANVRGVALQSDTSVTTAGVARQVKGAYLSDAQGNAQNGSSRYLTLELEVGYNPDDPSQSASPLTFDLSTYRNKWVSSYVVVVSNLSLRGERNRRNQLVSSEQEAIANKITPTADRFSERGTSSLAYAAYQPQNAAGGEKNPLIVWLHGIGEAGTDLNLPLLASEVTALTQDPIQSHFSSTGTGSQKGAHVLVPQSPSAWVDDSFNSQYAESLKATIDAYVSSHPDVDANRIYLAGASNGGGMTLKMGTSYPDYFAALIPIASPYPYQTQDDQGKTVYRLDDATKNSLKDQPMWLIHTANDASITPDSSALPFYKAIIDSGAENKWISYYESAIGTDLPGTNYNGHWSWIYFFNDQVTGVQNTSNVASMDGLSGLVATNPTQGGDSKATVKGIQYSNIFDWMNAQSR</sequence>
<evidence type="ECO:0000256" key="1">
    <source>
        <dbReference type="ARBA" id="ARBA00022729"/>
    </source>
</evidence>
<evidence type="ECO:0000259" key="3">
    <source>
        <dbReference type="Pfam" id="PF18435"/>
    </source>
</evidence>
<dbReference type="SUPFAM" id="SSF53474">
    <property type="entry name" value="alpha/beta-Hydrolases"/>
    <property type="match status" value="1"/>
</dbReference>
<dbReference type="KEGG" id="sfer:NCTC12278_00078"/>
<accession>A0A2X3W5M4</accession>
<dbReference type="Gene3D" id="2.60.40.2180">
    <property type="match status" value="1"/>
</dbReference>
<dbReference type="InterPro" id="IPR010126">
    <property type="entry name" value="Esterase_phb"/>
</dbReference>
<keyword evidence="5" id="KW-1185">Reference proteome</keyword>
<gene>
    <name evidence="4" type="primary">gbpD</name>
    <name evidence="4" type="ORF">NCTC12278_00078</name>
</gene>
<dbReference type="PANTHER" id="PTHR43037">
    <property type="entry name" value="UNNAMED PRODUCT-RELATED"/>
    <property type="match status" value="1"/>
</dbReference>
<keyword evidence="2" id="KW-0378">Hydrolase</keyword>
<dbReference type="InterPro" id="IPR041172">
    <property type="entry name" value="EstA_Ig-like_N"/>
</dbReference>
<dbReference type="InterPro" id="IPR029058">
    <property type="entry name" value="AB_hydrolase_fold"/>
</dbReference>
<evidence type="ECO:0000313" key="4">
    <source>
        <dbReference type="EMBL" id="SQF39013.1"/>
    </source>
</evidence>
<reference evidence="4 5" key="1">
    <citation type="submission" date="2018-06" db="EMBL/GenBank/DDBJ databases">
        <authorList>
            <consortium name="Pathogen Informatics"/>
            <person name="Doyle S."/>
        </authorList>
    </citation>
    <scope>NUCLEOTIDE SEQUENCE [LARGE SCALE GENOMIC DNA]</scope>
    <source>
        <strain evidence="4 5">NCTC12278</strain>
    </source>
</reference>
<proteinExistence type="predicted"/>
<dbReference type="EMBL" id="LS483343">
    <property type="protein sequence ID" value="SQF39013.1"/>
    <property type="molecule type" value="Genomic_DNA"/>
</dbReference>
<dbReference type="AlphaFoldDB" id="A0A2X3W5M4"/>
<dbReference type="PANTHER" id="PTHR43037:SF5">
    <property type="entry name" value="FERULOYL ESTERASE"/>
    <property type="match status" value="1"/>
</dbReference>
<keyword evidence="1" id="KW-0732">Signal</keyword>
<dbReference type="Proteomes" id="UP000249495">
    <property type="component" value="Chromosome 1"/>
</dbReference>
<dbReference type="InterPro" id="IPR050955">
    <property type="entry name" value="Plant_Biomass_Hydrol_Est"/>
</dbReference>
<dbReference type="GO" id="GO:0005576">
    <property type="term" value="C:extracellular region"/>
    <property type="evidence" value="ECO:0007669"/>
    <property type="project" value="InterPro"/>
</dbReference>
<dbReference type="Gene3D" id="3.40.50.1820">
    <property type="entry name" value="alpha/beta hydrolase"/>
    <property type="match status" value="1"/>
</dbReference>
<evidence type="ECO:0000313" key="5">
    <source>
        <dbReference type="Proteomes" id="UP000249495"/>
    </source>
</evidence>
<feature type="domain" description="Esterase Ig-like N-terminal" evidence="3">
    <location>
        <begin position="41"/>
        <end position="144"/>
    </location>
</feature>
<name>A0A2X3W5M4_9STRE</name>
<dbReference type="Pfam" id="PF10503">
    <property type="entry name" value="Esterase_PHB"/>
    <property type="match status" value="1"/>
</dbReference>
<dbReference type="Pfam" id="PF18435">
    <property type="entry name" value="EstA_Ig_like"/>
    <property type="match status" value="1"/>
</dbReference>
<dbReference type="RefSeq" id="WP_018031068.1">
    <property type="nucleotide sequence ID" value="NZ_LS483343.1"/>
</dbReference>
<organism evidence="4 5">
    <name type="scientific">Streptococcus ferus</name>
    <dbReference type="NCBI Taxonomy" id="1345"/>
    <lineage>
        <taxon>Bacteria</taxon>
        <taxon>Bacillati</taxon>
        <taxon>Bacillota</taxon>
        <taxon>Bacilli</taxon>
        <taxon>Lactobacillales</taxon>
        <taxon>Streptococcaceae</taxon>
        <taxon>Streptococcus</taxon>
    </lineage>
</organism>